<evidence type="ECO:0000313" key="7">
    <source>
        <dbReference type="Proteomes" id="UP000705867"/>
    </source>
</evidence>
<name>A0A953M237_9BACT</name>
<feature type="transmembrane region" description="Helical" evidence="5">
    <location>
        <begin position="87"/>
        <end position="118"/>
    </location>
</feature>
<evidence type="ECO:0000256" key="5">
    <source>
        <dbReference type="SAM" id="Phobius"/>
    </source>
</evidence>
<feature type="transmembrane region" description="Helical" evidence="5">
    <location>
        <begin position="12"/>
        <end position="34"/>
    </location>
</feature>
<accession>A0A953M237</accession>
<dbReference type="GO" id="GO:0004671">
    <property type="term" value="F:protein C-terminal S-isoprenylcysteine carboxyl O-methyltransferase activity"/>
    <property type="evidence" value="ECO:0007669"/>
    <property type="project" value="InterPro"/>
</dbReference>
<dbReference type="PANTHER" id="PTHR12714">
    <property type="entry name" value="PROTEIN-S ISOPRENYLCYSTEINE O-METHYLTRANSFERASE"/>
    <property type="match status" value="1"/>
</dbReference>
<protein>
    <submittedName>
        <fullName evidence="6">Isoprenylcysteine carboxylmethyltransferase family protein</fullName>
    </submittedName>
</protein>
<reference evidence="6" key="1">
    <citation type="journal article" date="2021" name="bioRxiv">
        <title>Unraveling nitrogen, sulfur and carbon metabolic pathways and microbial community transcriptional responses to substrate deprivation and toxicity stresses in a bioreactor mimicking anoxic brackish coastal sediment conditions.</title>
        <authorList>
            <person name="Martins P.D."/>
            <person name="Echeveste M.J."/>
            <person name="Arshad A."/>
            <person name="Kurth J."/>
            <person name="Ouboter H."/>
            <person name="Jetten M.S.M."/>
            <person name="Welte C.U."/>
        </authorList>
    </citation>
    <scope>NUCLEOTIDE SEQUENCE</scope>
    <source>
        <strain evidence="6">MAG_39</strain>
    </source>
</reference>
<sequence length="219" mass="24917">MHGEDIPYAYGFWSLVIVNVALFAFFILSFLAPIKKREWRSMGATLAFFVALFTEMYGFPLTIYLLTGILGSNYPALNPFSHASGHLWLTFFGGGAALMTGIHLISNLFVIAGFAIMWKGWKLIHGAKGGLVTEGPYAYVRHPQYSGLFLVMVGMLIQWPTLITALMFPVLVYVYYRLSKREEREMLGQFGDGYNRYREKTPMFLPKWGRQGITERKEA</sequence>
<evidence type="ECO:0000256" key="4">
    <source>
        <dbReference type="ARBA" id="ARBA00023136"/>
    </source>
</evidence>
<dbReference type="AlphaFoldDB" id="A0A953M237"/>
<evidence type="ECO:0000313" key="6">
    <source>
        <dbReference type="EMBL" id="MBZ0157052.1"/>
    </source>
</evidence>
<keyword evidence="2 5" id="KW-0812">Transmembrane</keyword>
<dbReference type="Proteomes" id="UP000705867">
    <property type="component" value="Unassembled WGS sequence"/>
</dbReference>
<feature type="transmembrane region" description="Helical" evidence="5">
    <location>
        <begin position="148"/>
        <end position="176"/>
    </location>
</feature>
<reference evidence="6" key="2">
    <citation type="submission" date="2021-08" db="EMBL/GenBank/DDBJ databases">
        <authorList>
            <person name="Dalcin Martins P."/>
        </authorList>
    </citation>
    <scope>NUCLEOTIDE SEQUENCE</scope>
    <source>
        <strain evidence="6">MAG_39</strain>
    </source>
</reference>
<comment type="subcellular location">
    <subcellularLocation>
        <location evidence="1">Membrane</location>
        <topology evidence="1">Multi-pass membrane protein</topology>
    </subcellularLocation>
</comment>
<dbReference type="Pfam" id="PF04140">
    <property type="entry name" value="ICMT"/>
    <property type="match status" value="1"/>
</dbReference>
<dbReference type="Gene3D" id="1.20.120.1630">
    <property type="match status" value="1"/>
</dbReference>
<dbReference type="InterPro" id="IPR007269">
    <property type="entry name" value="ICMT_MeTrfase"/>
</dbReference>
<evidence type="ECO:0000256" key="1">
    <source>
        <dbReference type="ARBA" id="ARBA00004141"/>
    </source>
</evidence>
<gene>
    <name evidence="6" type="ORF">K8I29_12680</name>
</gene>
<dbReference type="GO" id="GO:0016020">
    <property type="term" value="C:membrane"/>
    <property type="evidence" value="ECO:0007669"/>
    <property type="project" value="UniProtKB-SubCell"/>
</dbReference>
<evidence type="ECO:0000256" key="2">
    <source>
        <dbReference type="ARBA" id="ARBA00022692"/>
    </source>
</evidence>
<dbReference type="EMBL" id="JAIOIV010000101">
    <property type="protein sequence ID" value="MBZ0157052.1"/>
    <property type="molecule type" value="Genomic_DNA"/>
</dbReference>
<comment type="caution">
    <text evidence="6">The sequence shown here is derived from an EMBL/GenBank/DDBJ whole genome shotgun (WGS) entry which is preliminary data.</text>
</comment>
<evidence type="ECO:0000256" key="3">
    <source>
        <dbReference type="ARBA" id="ARBA00022989"/>
    </source>
</evidence>
<keyword evidence="4 5" id="KW-0472">Membrane</keyword>
<dbReference type="PANTHER" id="PTHR12714:SF9">
    <property type="entry name" value="PROTEIN-S-ISOPRENYLCYSTEINE O-METHYLTRANSFERASE"/>
    <property type="match status" value="1"/>
</dbReference>
<feature type="transmembrane region" description="Helical" evidence="5">
    <location>
        <begin position="46"/>
        <end position="67"/>
    </location>
</feature>
<proteinExistence type="predicted"/>
<keyword evidence="3 5" id="KW-1133">Transmembrane helix</keyword>
<organism evidence="6 7">
    <name type="scientific">Candidatus Nitrobium versatile</name>
    <dbReference type="NCBI Taxonomy" id="2884831"/>
    <lineage>
        <taxon>Bacteria</taxon>
        <taxon>Pseudomonadati</taxon>
        <taxon>Nitrospirota</taxon>
        <taxon>Nitrospiria</taxon>
        <taxon>Nitrospirales</taxon>
        <taxon>Nitrospiraceae</taxon>
        <taxon>Candidatus Nitrobium</taxon>
    </lineage>
</organism>